<sequence>MPHCRELKLGDVWRTCNKIRAAIFRMGINLFEYFAPLDPHKNCLISESQFISVINGQLRATIGLSEQEVAELADYFRVPDGRIYYTQLCEVIHDSVPEFTDNAPLVTGLEWEDPMHSNRLSISEERRLNVLITKIASLVNMRKLILRPYFQDYELDIMSIFPGRILNAELPKLPRPEIGKISGAKLFGKQNIFHPALNDPKKMEHLLTIMSLIQDHVSRNRLRV</sequence>
<proteinExistence type="predicted"/>
<dbReference type="OrthoDB" id="272072at2759"/>
<reference evidence="1" key="1">
    <citation type="submission" date="2022-03" db="EMBL/GenBank/DDBJ databases">
        <authorList>
            <person name="Sayadi A."/>
        </authorList>
    </citation>
    <scope>NUCLEOTIDE SEQUENCE</scope>
</reference>
<dbReference type="AlphaFoldDB" id="A0A9P0KAI1"/>
<keyword evidence="2" id="KW-1185">Reference proteome</keyword>
<dbReference type="Proteomes" id="UP001152888">
    <property type="component" value="Unassembled WGS sequence"/>
</dbReference>
<comment type="caution">
    <text evidence="1">The sequence shown here is derived from an EMBL/GenBank/DDBJ whole genome shotgun (WGS) entry which is preliminary data.</text>
</comment>
<protein>
    <submittedName>
        <fullName evidence="1">Uncharacterized protein</fullName>
    </submittedName>
</protein>
<accession>A0A9P0KAI1</accession>
<name>A0A9P0KAI1_ACAOB</name>
<evidence type="ECO:0000313" key="1">
    <source>
        <dbReference type="EMBL" id="CAH1971347.1"/>
    </source>
</evidence>
<gene>
    <name evidence="1" type="ORF">ACAOBT_LOCUS9384</name>
</gene>
<evidence type="ECO:0000313" key="2">
    <source>
        <dbReference type="Proteomes" id="UP001152888"/>
    </source>
</evidence>
<organism evidence="1 2">
    <name type="scientific">Acanthoscelides obtectus</name>
    <name type="common">Bean weevil</name>
    <name type="synonym">Bruchus obtectus</name>
    <dbReference type="NCBI Taxonomy" id="200917"/>
    <lineage>
        <taxon>Eukaryota</taxon>
        <taxon>Metazoa</taxon>
        <taxon>Ecdysozoa</taxon>
        <taxon>Arthropoda</taxon>
        <taxon>Hexapoda</taxon>
        <taxon>Insecta</taxon>
        <taxon>Pterygota</taxon>
        <taxon>Neoptera</taxon>
        <taxon>Endopterygota</taxon>
        <taxon>Coleoptera</taxon>
        <taxon>Polyphaga</taxon>
        <taxon>Cucujiformia</taxon>
        <taxon>Chrysomeloidea</taxon>
        <taxon>Chrysomelidae</taxon>
        <taxon>Bruchinae</taxon>
        <taxon>Bruchini</taxon>
        <taxon>Acanthoscelides</taxon>
    </lineage>
</organism>
<dbReference type="EMBL" id="CAKOFQ010006784">
    <property type="protein sequence ID" value="CAH1971347.1"/>
    <property type="molecule type" value="Genomic_DNA"/>
</dbReference>